<evidence type="ECO:0000313" key="1">
    <source>
        <dbReference type="EMBL" id="MPC91532.1"/>
    </source>
</evidence>
<proteinExistence type="predicted"/>
<dbReference type="OrthoDB" id="6379840at2759"/>
<comment type="caution">
    <text evidence="1">The sequence shown here is derived from an EMBL/GenBank/DDBJ whole genome shotgun (WGS) entry which is preliminary data.</text>
</comment>
<gene>
    <name evidence="1" type="ORF">E2C01_086576</name>
</gene>
<sequence length="102" mass="11965">MELGKSKRRPVWNYLMGEEQIMKTEEEKNLGVVIQENLNPVKHISKIFGLAYKTLTNIRVAIQYMDKDMMEKFSMSMIRPKLEYAAVVWSLSLKKDIRLNKG</sequence>
<protein>
    <submittedName>
        <fullName evidence="1">Uncharacterized protein</fullName>
    </submittedName>
</protein>
<accession>A0A5B7J5T2</accession>
<name>A0A5B7J5T2_PORTR</name>
<dbReference type="AlphaFoldDB" id="A0A5B7J5T2"/>
<organism evidence="1 2">
    <name type="scientific">Portunus trituberculatus</name>
    <name type="common">Swimming crab</name>
    <name type="synonym">Neptunus trituberculatus</name>
    <dbReference type="NCBI Taxonomy" id="210409"/>
    <lineage>
        <taxon>Eukaryota</taxon>
        <taxon>Metazoa</taxon>
        <taxon>Ecdysozoa</taxon>
        <taxon>Arthropoda</taxon>
        <taxon>Crustacea</taxon>
        <taxon>Multicrustacea</taxon>
        <taxon>Malacostraca</taxon>
        <taxon>Eumalacostraca</taxon>
        <taxon>Eucarida</taxon>
        <taxon>Decapoda</taxon>
        <taxon>Pleocyemata</taxon>
        <taxon>Brachyura</taxon>
        <taxon>Eubrachyura</taxon>
        <taxon>Portunoidea</taxon>
        <taxon>Portunidae</taxon>
        <taxon>Portuninae</taxon>
        <taxon>Portunus</taxon>
    </lineage>
</organism>
<keyword evidence="2" id="KW-1185">Reference proteome</keyword>
<evidence type="ECO:0000313" key="2">
    <source>
        <dbReference type="Proteomes" id="UP000324222"/>
    </source>
</evidence>
<dbReference type="EMBL" id="VSRR010088069">
    <property type="protein sequence ID" value="MPC91532.1"/>
    <property type="molecule type" value="Genomic_DNA"/>
</dbReference>
<dbReference type="Proteomes" id="UP000324222">
    <property type="component" value="Unassembled WGS sequence"/>
</dbReference>
<reference evidence="1 2" key="1">
    <citation type="submission" date="2019-05" db="EMBL/GenBank/DDBJ databases">
        <title>Another draft genome of Portunus trituberculatus and its Hox gene families provides insights of decapod evolution.</title>
        <authorList>
            <person name="Jeong J.-H."/>
            <person name="Song I."/>
            <person name="Kim S."/>
            <person name="Choi T."/>
            <person name="Kim D."/>
            <person name="Ryu S."/>
            <person name="Kim W."/>
        </authorList>
    </citation>
    <scope>NUCLEOTIDE SEQUENCE [LARGE SCALE GENOMIC DNA]</scope>
    <source>
        <tissue evidence="1">Muscle</tissue>
    </source>
</reference>